<keyword evidence="1" id="KW-0325">Glycoprotein</keyword>
<dbReference type="RefSeq" id="XP_035449627.2">
    <property type="nucleotide sequence ID" value="XM_035593734.2"/>
</dbReference>
<feature type="transmembrane region" description="Helical" evidence="3">
    <location>
        <begin position="637"/>
        <end position="660"/>
    </location>
</feature>
<dbReference type="InterPro" id="IPR050309">
    <property type="entry name" value="Type-B_Carboxylest/Lipase"/>
</dbReference>
<evidence type="ECO:0000256" key="2">
    <source>
        <dbReference type="SAM" id="MobiDB-lite"/>
    </source>
</evidence>
<dbReference type="Gene3D" id="3.40.50.1820">
    <property type="entry name" value="alpha/beta hydrolase"/>
    <property type="match status" value="1"/>
</dbReference>
<name>A0A9R0EQ06_SPOFR</name>
<organism evidence="6 7">
    <name type="scientific">Spodoptera frugiperda</name>
    <name type="common">Fall armyworm</name>
    <dbReference type="NCBI Taxonomy" id="7108"/>
    <lineage>
        <taxon>Eukaryota</taxon>
        <taxon>Metazoa</taxon>
        <taxon>Ecdysozoa</taxon>
        <taxon>Arthropoda</taxon>
        <taxon>Hexapoda</taxon>
        <taxon>Insecta</taxon>
        <taxon>Pterygota</taxon>
        <taxon>Neoptera</taxon>
        <taxon>Endopterygota</taxon>
        <taxon>Lepidoptera</taxon>
        <taxon>Glossata</taxon>
        <taxon>Ditrysia</taxon>
        <taxon>Noctuoidea</taxon>
        <taxon>Noctuidae</taxon>
        <taxon>Amphipyrinae</taxon>
        <taxon>Spodoptera</taxon>
    </lineage>
</organism>
<keyword evidence="3" id="KW-0472">Membrane</keyword>
<feature type="compositionally biased region" description="Polar residues" evidence="2">
    <location>
        <begin position="78"/>
        <end position="90"/>
    </location>
</feature>
<keyword evidence="3" id="KW-0812">Transmembrane</keyword>
<dbReference type="SUPFAM" id="SSF53474">
    <property type="entry name" value="alpha/beta-Hydrolases"/>
    <property type="match status" value="1"/>
</dbReference>
<accession>A0A9R0EQ06</accession>
<evidence type="ECO:0000256" key="1">
    <source>
        <dbReference type="ARBA" id="ARBA00023180"/>
    </source>
</evidence>
<feature type="signal peptide" evidence="4">
    <location>
        <begin position="1"/>
        <end position="19"/>
    </location>
</feature>
<protein>
    <submittedName>
        <fullName evidence="7">Esterase E4-like</fullName>
    </submittedName>
</protein>
<dbReference type="Proteomes" id="UP000829999">
    <property type="component" value="Chromosome 8"/>
</dbReference>
<dbReference type="InterPro" id="IPR029058">
    <property type="entry name" value="AB_hydrolase_fold"/>
</dbReference>
<feature type="region of interest" description="Disordered" evidence="2">
    <location>
        <begin position="70"/>
        <end position="138"/>
    </location>
</feature>
<dbReference type="OrthoDB" id="408631at2759"/>
<evidence type="ECO:0000256" key="3">
    <source>
        <dbReference type="SAM" id="Phobius"/>
    </source>
</evidence>
<feature type="domain" description="Carboxylesterase type B" evidence="5">
    <location>
        <begin position="138"/>
        <end position="621"/>
    </location>
</feature>
<dbReference type="AlphaFoldDB" id="A0A9R0EQ06"/>
<dbReference type="GeneID" id="118275674"/>
<evidence type="ECO:0000313" key="7">
    <source>
        <dbReference type="RefSeq" id="XP_035449627.2"/>
    </source>
</evidence>
<keyword evidence="4" id="KW-0732">Signal</keyword>
<reference evidence="7" key="1">
    <citation type="submission" date="2025-08" db="UniProtKB">
        <authorList>
            <consortium name="RefSeq"/>
        </authorList>
    </citation>
    <scope>IDENTIFICATION</scope>
    <source>
        <tissue evidence="7">Whole larval tissue</tissue>
    </source>
</reference>
<evidence type="ECO:0000256" key="4">
    <source>
        <dbReference type="SAM" id="SignalP"/>
    </source>
</evidence>
<feature type="compositionally biased region" description="Basic and acidic residues" evidence="2">
    <location>
        <begin position="97"/>
        <end position="115"/>
    </location>
</feature>
<keyword evidence="6" id="KW-1185">Reference proteome</keyword>
<dbReference type="InterPro" id="IPR002018">
    <property type="entry name" value="CarbesteraseB"/>
</dbReference>
<evidence type="ECO:0000259" key="5">
    <source>
        <dbReference type="Pfam" id="PF00135"/>
    </source>
</evidence>
<dbReference type="Pfam" id="PF00135">
    <property type="entry name" value="COesterase"/>
    <property type="match status" value="1"/>
</dbReference>
<feature type="chain" id="PRO_5040465634" evidence="4">
    <location>
        <begin position="20"/>
        <end position="667"/>
    </location>
</feature>
<evidence type="ECO:0000313" key="6">
    <source>
        <dbReference type="Proteomes" id="UP000829999"/>
    </source>
</evidence>
<keyword evidence="3" id="KW-1133">Transmembrane helix</keyword>
<sequence>MRWKRTALLNVVLVVATSALHLTVEQGINNDQISTSPATIDETPNSVLVHTIQHSEDFAVGDETIDAVADNTTKEKPTTTQSNSYSNSDSVAYADEPIGHKEKRMNTESLHDRTGDGGGDDEGDTDGGNGDDTNDDTFVVETTSGRVRGHFWRENEKIISYIDIKYGTFDSPFEASVAPNKSAEVHALKEHSSQCPQLQNDKDVGDKYVGDTDCLTLSIFKPPNVKNASVLVHIHEGNFIGESADPAIYGPEYLTAKQIILVLPNYRLGPLGFLCLQNKIAPGNAALKDLSLALTWVKTNIEKFGGNPHNIAVSGIGTAGALAGYLALSPMSSENVHKVIIESGSVLSHWAIDRDPIDTATRLSSNIENFKSFEGVDLKQLLKAAKNIALRPCLEKTDNPFMTETPWKVLGKKEIKIPFMMGTTKYAGVHEFLSHNSKSIQELNKDVGLLLPNDLHFTSDDERTRIGNKVKTEYFDDNDITMDSVEPLTLYYTDAAYLGPAIRTARPLVGSGATVYFYEFSFVGEFNRELHAVESPVNGAVRGDTIGYIFTQDGDKPAENTDELSTVERLVELWTSFINTGTPTGADITWEKFDNEDPSEEQWLSIDTKVTPSKGLHVDRMKLWTDIYKEYFVERSLAYGMSPSVCTVLVLQAVFFITFFRHAWHFF</sequence>
<proteinExistence type="predicted"/>
<dbReference type="PANTHER" id="PTHR11559">
    <property type="entry name" value="CARBOXYLESTERASE"/>
    <property type="match status" value="1"/>
</dbReference>
<gene>
    <name evidence="7" type="primary">LOC118275674</name>
</gene>